<evidence type="ECO:0000256" key="3">
    <source>
        <dbReference type="ARBA" id="ARBA00022989"/>
    </source>
</evidence>
<feature type="transmembrane region" description="Helical" evidence="5">
    <location>
        <begin position="62"/>
        <end position="86"/>
    </location>
</feature>
<dbReference type="AlphaFoldDB" id="A0A9W6ZDI5"/>
<feature type="transmembrane region" description="Helical" evidence="5">
    <location>
        <begin position="12"/>
        <end position="30"/>
    </location>
</feature>
<keyword evidence="8" id="KW-1185">Reference proteome</keyword>
<protein>
    <recommendedName>
        <fullName evidence="6">Fatty acid hydroxylase domain-containing protein</fullName>
    </recommendedName>
</protein>
<evidence type="ECO:0000256" key="5">
    <source>
        <dbReference type="SAM" id="Phobius"/>
    </source>
</evidence>
<evidence type="ECO:0000256" key="2">
    <source>
        <dbReference type="ARBA" id="ARBA00022692"/>
    </source>
</evidence>
<dbReference type="EMBL" id="BRXY01000010">
    <property type="protein sequence ID" value="GMH52334.1"/>
    <property type="molecule type" value="Genomic_DNA"/>
</dbReference>
<dbReference type="PANTHER" id="PTHR11863">
    <property type="entry name" value="STEROL DESATURASE"/>
    <property type="match status" value="1"/>
</dbReference>
<dbReference type="GO" id="GO:0005506">
    <property type="term" value="F:iron ion binding"/>
    <property type="evidence" value="ECO:0007669"/>
    <property type="project" value="InterPro"/>
</dbReference>
<gene>
    <name evidence="7" type="ORF">TrST_g6573</name>
</gene>
<accession>A0A9W6ZDI5</accession>
<reference evidence="8" key="1">
    <citation type="journal article" date="2023" name="Commun. Biol.">
        <title>Genome analysis of Parmales, the sister group of diatoms, reveals the evolutionary specialization of diatoms from phago-mixotrophs to photoautotrophs.</title>
        <authorList>
            <person name="Ban H."/>
            <person name="Sato S."/>
            <person name="Yoshikawa S."/>
            <person name="Yamada K."/>
            <person name="Nakamura Y."/>
            <person name="Ichinomiya M."/>
            <person name="Sato N."/>
            <person name="Blanc-Mathieu R."/>
            <person name="Endo H."/>
            <person name="Kuwata A."/>
            <person name="Ogata H."/>
        </authorList>
    </citation>
    <scope>NUCLEOTIDE SEQUENCE [LARGE SCALE GENOMIC DNA]</scope>
    <source>
        <strain evidence="8">NIES 3701</strain>
    </source>
</reference>
<dbReference type="Pfam" id="PF04116">
    <property type="entry name" value="FA_hydroxylase"/>
    <property type="match status" value="1"/>
</dbReference>
<evidence type="ECO:0000256" key="1">
    <source>
        <dbReference type="ARBA" id="ARBA00004370"/>
    </source>
</evidence>
<dbReference type="GO" id="GO:0008610">
    <property type="term" value="P:lipid biosynthetic process"/>
    <property type="evidence" value="ECO:0007669"/>
    <property type="project" value="InterPro"/>
</dbReference>
<dbReference type="Proteomes" id="UP001165085">
    <property type="component" value="Unassembled WGS sequence"/>
</dbReference>
<evidence type="ECO:0000256" key="4">
    <source>
        <dbReference type="ARBA" id="ARBA00023136"/>
    </source>
</evidence>
<evidence type="ECO:0000313" key="8">
    <source>
        <dbReference type="Proteomes" id="UP001165085"/>
    </source>
</evidence>
<dbReference type="GO" id="GO:0016020">
    <property type="term" value="C:membrane"/>
    <property type="evidence" value="ECO:0007669"/>
    <property type="project" value="UniProtKB-SubCell"/>
</dbReference>
<organism evidence="7 8">
    <name type="scientific">Triparma strigata</name>
    <dbReference type="NCBI Taxonomy" id="1606541"/>
    <lineage>
        <taxon>Eukaryota</taxon>
        <taxon>Sar</taxon>
        <taxon>Stramenopiles</taxon>
        <taxon>Ochrophyta</taxon>
        <taxon>Bolidophyceae</taxon>
        <taxon>Parmales</taxon>
        <taxon>Triparmaceae</taxon>
        <taxon>Triparma</taxon>
    </lineage>
</organism>
<evidence type="ECO:0000259" key="6">
    <source>
        <dbReference type="Pfam" id="PF04116"/>
    </source>
</evidence>
<comment type="subcellular location">
    <subcellularLocation>
        <location evidence="1">Membrane</location>
    </subcellularLocation>
</comment>
<dbReference type="InterPro" id="IPR006694">
    <property type="entry name" value="Fatty_acid_hydroxylase"/>
</dbReference>
<comment type="caution">
    <text evidence="7">The sequence shown here is derived from an EMBL/GenBank/DDBJ whole genome shotgun (WGS) entry which is preliminary data.</text>
</comment>
<name>A0A9W6ZDI5_9STRA</name>
<dbReference type="GO" id="GO:0016491">
    <property type="term" value="F:oxidoreductase activity"/>
    <property type="evidence" value="ECO:0007669"/>
    <property type="project" value="InterPro"/>
</dbReference>
<dbReference type="InterPro" id="IPR050307">
    <property type="entry name" value="Sterol_Desaturase_Related"/>
</dbReference>
<evidence type="ECO:0000313" key="7">
    <source>
        <dbReference type="EMBL" id="GMH52334.1"/>
    </source>
</evidence>
<keyword evidence="4 5" id="KW-0472">Membrane</keyword>
<proteinExistence type="predicted"/>
<dbReference type="OrthoDB" id="1658724at2759"/>
<feature type="domain" description="Fatty acid hydroxylase" evidence="6">
    <location>
        <begin position="155"/>
        <end position="286"/>
    </location>
</feature>
<keyword evidence="3 5" id="KW-1133">Transmembrane helix</keyword>
<sequence>MLGQSVFRDPKAWAISVVIGVTHFAFPNPSPFVASQFDVLLSNFSELLRPLATFAHLNLDKLVWASTNVILLEVSFWSTLLMYYVFDHFQLFQKYKLHSGSPGPQMVRECLYDVLLGHFLVRPVLLYFSMPLFANPGWLLGSNIPNFLTLLKELFICIMIDDTVFYWVHRSLHHPSIYKHIHKQHHAFKQPIALATEYSHPVEDFSNTFATVLGPLLLKSHSVVFYTYTTLKLVQSLDAHSSYNLPFSPFSLLETMDCAPAHDFHHTHNAGNFGGFFIFWDWLCGTDQRYVLHLEKNKTSPAYFNVVKSVSQPL</sequence>
<keyword evidence="2 5" id="KW-0812">Transmembrane</keyword>